<keyword evidence="2" id="KW-1185">Reference proteome</keyword>
<comment type="caution">
    <text evidence="1">The sequence shown here is derived from an EMBL/GenBank/DDBJ whole genome shotgun (WGS) entry which is preliminary data.</text>
</comment>
<reference evidence="1" key="1">
    <citation type="submission" date="2020-04" db="EMBL/GenBank/DDBJ databases">
        <authorList>
            <person name="Alioto T."/>
            <person name="Alioto T."/>
            <person name="Gomez Garrido J."/>
        </authorList>
    </citation>
    <scope>NUCLEOTIDE SEQUENCE</scope>
    <source>
        <strain evidence="1">A484AB</strain>
    </source>
</reference>
<dbReference type="AlphaFoldDB" id="A0A7D9ECN9"/>
<protein>
    <submittedName>
        <fullName evidence="1">Uncharacterized protein</fullName>
    </submittedName>
</protein>
<dbReference type="Proteomes" id="UP001152795">
    <property type="component" value="Unassembled WGS sequence"/>
</dbReference>
<evidence type="ECO:0000313" key="2">
    <source>
        <dbReference type="Proteomes" id="UP001152795"/>
    </source>
</evidence>
<feature type="non-terminal residue" evidence="1">
    <location>
        <position position="1"/>
    </location>
</feature>
<evidence type="ECO:0000313" key="1">
    <source>
        <dbReference type="EMBL" id="CAB4007253.1"/>
    </source>
</evidence>
<gene>
    <name evidence="1" type="ORF">PACLA_8A052354</name>
</gene>
<sequence length="113" mass="12924">DRKLLALPTRLGRLGIPILSDMCTMEFENSTHSKTCQGLTEKIFEQNNVREDRPAEPVQRIRRFVTDEKKERNKVQLELLRSTMSAEQIRANDLAQLKGSSIWLTALPLTDDG</sequence>
<organism evidence="1 2">
    <name type="scientific">Paramuricea clavata</name>
    <name type="common">Red gorgonian</name>
    <name type="synonym">Violescent sea-whip</name>
    <dbReference type="NCBI Taxonomy" id="317549"/>
    <lineage>
        <taxon>Eukaryota</taxon>
        <taxon>Metazoa</taxon>
        <taxon>Cnidaria</taxon>
        <taxon>Anthozoa</taxon>
        <taxon>Octocorallia</taxon>
        <taxon>Malacalcyonacea</taxon>
        <taxon>Plexauridae</taxon>
        <taxon>Paramuricea</taxon>
    </lineage>
</organism>
<proteinExistence type="predicted"/>
<accession>A0A7D9ECN9</accession>
<dbReference type="EMBL" id="CACRXK020005742">
    <property type="protein sequence ID" value="CAB4007253.1"/>
    <property type="molecule type" value="Genomic_DNA"/>
</dbReference>
<name>A0A7D9ECN9_PARCT</name>